<dbReference type="AlphaFoldDB" id="A0A3D8RQC5"/>
<feature type="region of interest" description="Disordered" evidence="1">
    <location>
        <begin position="135"/>
        <end position="154"/>
    </location>
</feature>
<keyword evidence="3" id="KW-1185">Reference proteome</keyword>
<reference evidence="2 3" key="1">
    <citation type="journal article" date="2018" name="IMA Fungus">
        <title>IMA Genome-F 9: Draft genome sequence of Annulohypoxylon stygium, Aspergillus mulundensis, Berkeleyomyces basicola (syn. Thielaviopsis basicola), Ceratocystis smalleyi, two Cercospora beticola strains, Coleophoma cylindrospora, Fusarium fracticaudum, Phialophora cf. hyalina, and Morchella septimelata.</title>
        <authorList>
            <person name="Wingfield B.D."/>
            <person name="Bills G.F."/>
            <person name="Dong Y."/>
            <person name="Huang W."/>
            <person name="Nel W.J."/>
            <person name="Swalarsk-Parry B.S."/>
            <person name="Vaghefi N."/>
            <person name="Wilken P.M."/>
            <person name="An Z."/>
            <person name="de Beer Z.W."/>
            <person name="De Vos L."/>
            <person name="Chen L."/>
            <person name="Duong T.A."/>
            <person name="Gao Y."/>
            <person name="Hammerbacher A."/>
            <person name="Kikkert J.R."/>
            <person name="Li Y."/>
            <person name="Li H."/>
            <person name="Li K."/>
            <person name="Li Q."/>
            <person name="Liu X."/>
            <person name="Ma X."/>
            <person name="Naidoo K."/>
            <person name="Pethybridge S.J."/>
            <person name="Sun J."/>
            <person name="Steenkamp E.T."/>
            <person name="van der Nest M.A."/>
            <person name="van Wyk S."/>
            <person name="Wingfield M.J."/>
            <person name="Xiong C."/>
            <person name="Yue Q."/>
            <person name="Zhang X."/>
        </authorList>
    </citation>
    <scope>NUCLEOTIDE SEQUENCE [LARGE SCALE GENOMIC DNA]</scope>
    <source>
        <strain evidence="2 3">BP5796</strain>
    </source>
</reference>
<feature type="compositionally biased region" description="Basic and acidic residues" evidence="1">
    <location>
        <begin position="40"/>
        <end position="52"/>
    </location>
</feature>
<organism evidence="2 3">
    <name type="scientific">Coleophoma crateriformis</name>
    <dbReference type="NCBI Taxonomy" id="565419"/>
    <lineage>
        <taxon>Eukaryota</taxon>
        <taxon>Fungi</taxon>
        <taxon>Dikarya</taxon>
        <taxon>Ascomycota</taxon>
        <taxon>Pezizomycotina</taxon>
        <taxon>Leotiomycetes</taxon>
        <taxon>Helotiales</taxon>
        <taxon>Dermateaceae</taxon>
        <taxon>Coleophoma</taxon>
    </lineage>
</organism>
<name>A0A3D8RQC5_9HELO</name>
<proteinExistence type="predicted"/>
<dbReference type="EMBL" id="PDLN01000009">
    <property type="protein sequence ID" value="RDW76146.1"/>
    <property type="molecule type" value="Genomic_DNA"/>
</dbReference>
<evidence type="ECO:0000313" key="3">
    <source>
        <dbReference type="Proteomes" id="UP000256328"/>
    </source>
</evidence>
<dbReference type="OrthoDB" id="3563480at2759"/>
<dbReference type="Proteomes" id="UP000256328">
    <property type="component" value="Unassembled WGS sequence"/>
</dbReference>
<evidence type="ECO:0000256" key="1">
    <source>
        <dbReference type="SAM" id="MobiDB-lite"/>
    </source>
</evidence>
<accession>A0A3D8RQC5</accession>
<sequence length="154" mass="15931">MSPQGEEPPDPTTKDKIIAKITERVKSAQEAQDAATKARQRVDETSDPDEKQAALEEAVKYEKKAASEMKAVQRLQSGVWQGGAGGAGIGAGVGMGLGTVVGTLVGGVASIPTTSIGLLAGMGTGAIHGPWVKLGMGDKNEDEEIVTEERDSKD</sequence>
<comment type="caution">
    <text evidence="2">The sequence shown here is derived from an EMBL/GenBank/DDBJ whole genome shotgun (WGS) entry which is preliminary data.</text>
</comment>
<evidence type="ECO:0000313" key="2">
    <source>
        <dbReference type="EMBL" id="RDW76146.1"/>
    </source>
</evidence>
<gene>
    <name evidence="2" type="ORF">BP5796_06967</name>
</gene>
<feature type="region of interest" description="Disordered" evidence="1">
    <location>
        <begin position="25"/>
        <end position="52"/>
    </location>
</feature>
<protein>
    <submittedName>
        <fullName evidence="2">Uncharacterized protein</fullName>
    </submittedName>
</protein>